<proteinExistence type="predicted"/>
<accession>Q2R8I9</accession>
<name>Q2R8I9_ORYSJ</name>
<reference evidence="1" key="1">
    <citation type="journal article" date="2005" name="BMC Biol.">
        <title>The sequence of rice chromosomes 11 and 12, rich in disease resistance genes and recent gene duplications.</title>
        <authorList>
            <consortium name="The rice chromosomes 11 and 12 sequencing consortia"/>
        </authorList>
    </citation>
    <scope>NUCLEOTIDE SEQUENCE [LARGE SCALE GENOMIC DNA]</scope>
</reference>
<organism evidence="1">
    <name type="scientific">Oryza sativa subsp. japonica</name>
    <name type="common">Rice</name>
    <dbReference type="NCBI Taxonomy" id="39947"/>
    <lineage>
        <taxon>Eukaryota</taxon>
        <taxon>Viridiplantae</taxon>
        <taxon>Streptophyta</taxon>
        <taxon>Embryophyta</taxon>
        <taxon>Tracheophyta</taxon>
        <taxon>Spermatophyta</taxon>
        <taxon>Magnoliopsida</taxon>
        <taxon>Liliopsida</taxon>
        <taxon>Poales</taxon>
        <taxon>Poaceae</taxon>
        <taxon>BOP clade</taxon>
        <taxon>Oryzoideae</taxon>
        <taxon>Oryzeae</taxon>
        <taxon>Oryzinae</taxon>
        <taxon>Oryza</taxon>
        <taxon>Oryza sativa</taxon>
    </lineage>
</organism>
<dbReference type="AlphaFoldDB" id="Q2R8I9"/>
<evidence type="ECO:0000313" key="1">
    <source>
        <dbReference type="EMBL" id="ABA92230.1"/>
    </source>
</evidence>
<sequence>MRSRTPEECTHTLAGIASFTIKSPSVTADELVILRLALTMKDERFREAARQRPSFSKHILCVITGQTYIIKDGHALTYDTHIVYSLRFTIKREDMETLKKGVNNSYRNENKLMERTILELYHMVQYEP</sequence>
<gene>
    <name evidence="1" type="ordered locus">LOC_Os11g12030</name>
</gene>
<protein>
    <submittedName>
        <fullName evidence="1">Uncharacterized protein</fullName>
    </submittedName>
</protein>
<dbReference type="EMBL" id="DP000010">
    <property type="protein sequence ID" value="ABA92230.1"/>
    <property type="molecule type" value="Genomic_DNA"/>
</dbReference>
<reference evidence="1" key="2">
    <citation type="submission" date="2005-04" db="EMBL/GenBank/DDBJ databases">
        <authorList>
            <person name="Buell C.R."/>
            <person name="Wing R.A."/>
            <person name="McCombie W.A."/>
            <person name="Ouyang S."/>
        </authorList>
    </citation>
    <scope>NUCLEOTIDE SEQUENCE</scope>
</reference>
<reference evidence="1" key="3">
    <citation type="submission" date="2006-01" db="EMBL/GenBank/DDBJ databases">
        <authorList>
            <person name="Buell R."/>
        </authorList>
    </citation>
    <scope>NUCLEOTIDE SEQUENCE</scope>
</reference>